<proteinExistence type="inferred from homology"/>
<dbReference type="GO" id="GO:0019825">
    <property type="term" value="F:oxygen binding"/>
    <property type="evidence" value="ECO:0007669"/>
    <property type="project" value="InterPro"/>
</dbReference>
<dbReference type="EC" id="1.14.12.17" evidence="4"/>
<evidence type="ECO:0000256" key="7">
    <source>
        <dbReference type="ARBA" id="ARBA00023014"/>
    </source>
</evidence>
<protein>
    <recommendedName>
        <fullName evidence="4">nitric oxide dioxygenase</fullName>
        <ecNumber evidence="4">1.14.12.17</ecNumber>
    </recommendedName>
</protein>
<reference evidence="14 15" key="1">
    <citation type="submission" date="2022-10" db="EMBL/GenBank/DDBJ databases">
        <title>The complete genomes of actinobacterial strains from the NBC collection.</title>
        <authorList>
            <person name="Joergensen T.S."/>
            <person name="Alvarez Arevalo M."/>
            <person name="Sterndorff E.B."/>
            <person name="Faurdal D."/>
            <person name="Vuksanovic O."/>
            <person name="Mourched A.-S."/>
            <person name="Charusanti P."/>
            <person name="Shaw S."/>
            <person name="Blin K."/>
            <person name="Weber T."/>
        </authorList>
    </citation>
    <scope>NUCLEOTIDE SEQUENCE [LARGE SCALE GENOMIC DNA]</scope>
    <source>
        <strain evidence="14 15">NBC_00319</strain>
    </source>
</reference>
<keyword evidence="11" id="KW-0561">Oxygen transport</keyword>
<accession>A0AAU4K7J6</accession>
<organism evidence="14 15">
    <name type="scientific">Williamsia herbipolensis</name>
    <dbReference type="NCBI Taxonomy" id="1603258"/>
    <lineage>
        <taxon>Bacteria</taxon>
        <taxon>Bacillati</taxon>
        <taxon>Actinomycetota</taxon>
        <taxon>Actinomycetes</taxon>
        <taxon>Mycobacteriales</taxon>
        <taxon>Nocardiaceae</taxon>
        <taxon>Williamsia</taxon>
    </lineage>
</organism>
<dbReference type="SUPFAM" id="SSF46458">
    <property type="entry name" value="Globin-like"/>
    <property type="match status" value="1"/>
</dbReference>
<dbReference type="PANTHER" id="PTHR47354">
    <property type="entry name" value="NADH OXIDOREDUCTASE HCR"/>
    <property type="match status" value="1"/>
</dbReference>
<evidence type="ECO:0000256" key="5">
    <source>
        <dbReference type="ARBA" id="ARBA00022714"/>
    </source>
</evidence>
<dbReference type="PROSITE" id="PS01033">
    <property type="entry name" value="GLOBIN"/>
    <property type="match status" value="1"/>
</dbReference>
<dbReference type="Pfam" id="PF00175">
    <property type="entry name" value="NAD_binding_1"/>
    <property type="match status" value="1"/>
</dbReference>
<dbReference type="InterPro" id="IPR039261">
    <property type="entry name" value="FNR_nucleotide-bd"/>
</dbReference>
<evidence type="ECO:0000256" key="9">
    <source>
        <dbReference type="ARBA" id="ARBA00048649"/>
    </source>
</evidence>
<dbReference type="InterPro" id="IPR009050">
    <property type="entry name" value="Globin-like_sf"/>
</dbReference>
<comment type="catalytic activity">
    <reaction evidence="9">
        <text>2 nitric oxide + NADH + 2 O2 = 2 nitrate + NAD(+) + H(+)</text>
        <dbReference type="Rhea" id="RHEA:19469"/>
        <dbReference type="ChEBI" id="CHEBI:15378"/>
        <dbReference type="ChEBI" id="CHEBI:15379"/>
        <dbReference type="ChEBI" id="CHEBI:16480"/>
        <dbReference type="ChEBI" id="CHEBI:17632"/>
        <dbReference type="ChEBI" id="CHEBI:57540"/>
        <dbReference type="ChEBI" id="CHEBI:57945"/>
        <dbReference type="EC" id="1.14.12.17"/>
    </reaction>
</comment>
<keyword evidence="7" id="KW-0411">Iron-sulfur</keyword>
<evidence type="ECO:0000256" key="1">
    <source>
        <dbReference type="ARBA" id="ARBA00001970"/>
    </source>
</evidence>
<dbReference type="RefSeq" id="WP_328859019.1">
    <property type="nucleotide sequence ID" value="NZ_CP108021.1"/>
</dbReference>
<keyword evidence="15" id="KW-1185">Reference proteome</keyword>
<keyword evidence="6" id="KW-0521">NADP</keyword>
<dbReference type="Pfam" id="PF00042">
    <property type="entry name" value="Globin"/>
    <property type="match status" value="1"/>
</dbReference>
<evidence type="ECO:0000259" key="12">
    <source>
        <dbReference type="PROSITE" id="PS01033"/>
    </source>
</evidence>
<dbReference type="InterPro" id="IPR017927">
    <property type="entry name" value="FAD-bd_FR_type"/>
</dbReference>
<sequence>MGGHTRRGLALVRERIEAEPDRFVADFYTRLFTIRPALRDLFGATMAHQRAALFGVLDHVLEAFPDTASHEDLVALLAQLGRDHRKYGVAPADYDVFCNAMLAEISATMGDEYDHELATITTQALMLTTGVMRGAAQTAPGPATWTARVVEKFRMSRDLAVVRLVADHPPPHVAGQYLEVSIPQWPRVWRHLSPSVPPNPHGELEFHVRAIPGGTVSSAIVGETAVGDVWRLAQSHGTLTIDPTRESVLVAGGTGIAPIRALLLQMARRADTRPTRLYYGTRYPGELYEAPNLARLAGTNPWLSVTVVSEKDTNPWWLTRTIDADALHIRHRIGRLDDVVGSEVGAALDAGAAPDTQVVIAGSAPMIENTRRTLIIAGVPGRMIDHDPV</sequence>
<comment type="similarity">
    <text evidence="3">In the C-terminal section; belongs to the flavoprotein pyridine nucleotide cytochrome reductase family.</text>
</comment>
<evidence type="ECO:0000313" key="14">
    <source>
        <dbReference type="EMBL" id="WUM22085.1"/>
    </source>
</evidence>
<dbReference type="GO" id="GO:0005344">
    <property type="term" value="F:oxygen carrier activity"/>
    <property type="evidence" value="ECO:0007669"/>
    <property type="project" value="UniProtKB-KW"/>
</dbReference>
<dbReference type="AlphaFoldDB" id="A0AAU4K7J6"/>
<keyword evidence="11" id="KW-0349">Heme</keyword>
<evidence type="ECO:0000259" key="13">
    <source>
        <dbReference type="PROSITE" id="PS51384"/>
    </source>
</evidence>
<comment type="cofactor">
    <cofactor evidence="2">
        <name>FAD</name>
        <dbReference type="ChEBI" id="CHEBI:57692"/>
    </cofactor>
</comment>
<comment type="cofactor">
    <cofactor evidence="1">
        <name>heme b</name>
        <dbReference type="ChEBI" id="CHEBI:60344"/>
    </cofactor>
</comment>
<comment type="similarity">
    <text evidence="11">Belongs to the globin family.</text>
</comment>
<evidence type="ECO:0000256" key="3">
    <source>
        <dbReference type="ARBA" id="ARBA00006401"/>
    </source>
</evidence>
<evidence type="ECO:0000256" key="4">
    <source>
        <dbReference type="ARBA" id="ARBA00012229"/>
    </source>
</evidence>
<dbReference type="InterPro" id="IPR000971">
    <property type="entry name" value="Globin"/>
</dbReference>
<keyword evidence="11" id="KW-0479">Metal-binding</keyword>
<dbReference type="SUPFAM" id="SSF63380">
    <property type="entry name" value="Riboflavin synthase domain-like"/>
    <property type="match status" value="1"/>
</dbReference>
<gene>
    <name evidence="14" type="ORF">OG579_10095</name>
</gene>
<feature type="domain" description="Globin" evidence="12">
    <location>
        <begin position="1"/>
        <end position="114"/>
    </location>
</feature>
<dbReference type="PRINTS" id="PR00410">
    <property type="entry name" value="PHEHYDRXLASE"/>
</dbReference>
<dbReference type="GO" id="GO:0051537">
    <property type="term" value="F:2 iron, 2 sulfur cluster binding"/>
    <property type="evidence" value="ECO:0007669"/>
    <property type="project" value="UniProtKB-KW"/>
</dbReference>
<dbReference type="PANTHER" id="PTHR47354:SF5">
    <property type="entry name" value="PROTEIN RFBI"/>
    <property type="match status" value="1"/>
</dbReference>
<dbReference type="KEGG" id="whr:OG579_10095"/>
<evidence type="ECO:0000256" key="6">
    <source>
        <dbReference type="ARBA" id="ARBA00022857"/>
    </source>
</evidence>
<dbReference type="InterPro" id="IPR012292">
    <property type="entry name" value="Globin/Proto"/>
</dbReference>
<dbReference type="Gene3D" id="1.10.490.10">
    <property type="entry name" value="Globins"/>
    <property type="match status" value="1"/>
</dbReference>
<dbReference type="InterPro" id="IPR017938">
    <property type="entry name" value="Riboflavin_synthase-like_b-brl"/>
</dbReference>
<evidence type="ECO:0000313" key="15">
    <source>
        <dbReference type="Proteomes" id="UP001432128"/>
    </source>
</evidence>
<dbReference type="Pfam" id="PF00970">
    <property type="entry name" value="FAD_binding_6"/>
    <property type="match status" value="1"/>
</dbReference>
<dbReference type="Gene3D" id="2.40.30.10">
    <property type="entry name" value="Translation factors"/>
    <property type="match status" value="1"/>
</dbReference>
<evidence type="ECO:0000256" key="8">
    <source>
        <dbReference type="ARBA" id="ARBA00023027"/>
    </source>
</evidence>
<dbReference type="Gene3D" id="3.40.50.80">
    <property type="entry name" value="Nucleotide-binding domain of ferredoxin-NADP reductase (FNR) module"/>
    <property type="match status" value="1"/>
</dbReference>
<feature type="domain" description="FAD-binding FR-type" evidence="13">
    <location>
        <begin position="142"/>
        <end position="242"/>
    </location>
</feature>
<dbReference type="PROSITE" id="PS51384">
    <property type="entry name" value="FAD_FR"/>
    <property type="match status" value="1"/>
</dbReference>
<dbReference type="GO" id="GO:0008941">
    <property type="term" value="F:nitric oxide dioxygenase NAD(P)H activity"/>
    <property type="evidence" value="ECO:0007669"/>
    <property type="project" value="UniProtKB-EC"/>
</dbReference>
<dbReference type="SUPFAM" id="SSF52343">
    <property type="entry name" value="Ferredoxin reductase-like, C-terminal NADP-linked domain"/>
    <property type="match status" value="1"/>
</dbReference>
<keyword evidence="8" id="KW-0520">NAD</keyword>
<dbReference type="EMBL" id="CP108021">
    <property type="protein sequence ID" value="WUM22085.1"/>
    <property type="molecule type" value="Genomic_DNA"/>
</dbReference>
<dbReference type="GO" id="GO:0020037">
    <property type="term" value="F:heme binding"/>
    <property type="evidence" value="ECO:0007669"/>
    <property type="project" value="InterPro"/>
</dbReference>
<evidence type="ECO:0000256" key="10">
    <source>
        <dbReference type="ARBA" id="ARBA00049433"/>
    </source>
</evidence>
<dbReference type="CDD" id="cd06187">
    <property type="entry name" value="O2ase_reductase_like"/>
    <property type="match status" value="1"/>
</dbReference>
<comment type="catalytic activity">
    <reaction evidence="10">
        <text>2 nitric oxide + NADPH + 2 O2 = 2 nitrate + NADP(+) + H(+)</text>
        <dbReference type="Rhea" id="RHEA:19465"/>
        <dbReference type="ChEBI" id="CHEBI:15378"/>
        <dbReference type="ChEBI" id="CHEBI:15379"/>
        <dbReference type="ChEBI" id="CHEBI:16480"/>
        <dbReference type="ChEBI" id="CHEBI:17632"/>
        <dbReference type="ChEBI" id="CHEBI:57783"/>
        <dbReference type="ChEBI" id="CHEBI:58349"/>
        <dbReference type="EC" id="1.14.12.17"/>
    </reaction>
</comment>
<dbReference type="InterPro" id="IPR050415">
    <property type="entry name" value="MRET"/>
</dbReference>
<name>A0AAU4K7J6_9NOCA</name>
<dbReference type="Proteomes" id="UP001432128">
    <property type="component" value="Chromosome"/>
</dbReference>
<dbReference type="InterPro" id="IPR001433">
    <property type="entry name" value="OxRdtase_FAD/NAD-bd"/>
</dbReference>
<keyword evidence="11" id="KW-0813">Transport</keyword>
<dbReference type="CDD" id="cd19753">
    <property type="entry name" value="Mb-like_oxidoreductase"/>
    <property type="match status" value="1"/>
</dbReference>
<dbReference type="InterPro" id="IPR008333">
    <property type="entry name" value="Cbr1-like_FAD-bd_dom"/>
</dbReference>
<keyword evidence="11" id="KW-0408">Iron</keyword>
<keyword evidence="5" id="KW-0001">2Fe-2S</keyword>
<evidence type="ECO:0000256" key="2">
    <source>
        <dbReference type="ARBA" id="ARBA00001974"/>
    </source>
</evidence>
<evidence type="ECO:0000256" key="11">
    <source>
        <dbReference type="RuleBase" id="RU000356"/>
    </source>
</evidence>